<keyword evidence="2" id="KW-1185">Reference proteome</keyword>
<organism evidence="3">
    <name type="scientific">Gongylonema pulchrum</name>
    <dbReference type="NCBI Taxonomy" id="637853"/>
    <lineage>
        <taxon>Eukaryota</taxon>
        <taxon>Metazoa</taxon>
        <taxon>Ecdysozoa</taxon>
        <taxon>Nematoda</taxon>
        <taxon>Chromadorea</taxon>
        <taxon>Rhabditida</taxon>
        <taxon>Spirurina</taxon>
        <taxon>Spiruromorpha</taxon>
        <taxon>Spiruroidea</taxon>
        <taxon>Gongylonematidae</taxon>
        <taxon>Gongylonema</taxon>
    </lineage>
</organism>
<dbReference type="OrthoDB" id="5777994at2759"/>
<gene>
    <name evidence="1" type="ORF">GPUH_LOCUS13349</name>
</gene>
<evidence type="ECO:0000313" key="3">
    <source>
        <dbReference type="WBParaSite" id="GPUH_0001336401-mRNA-1"/>
    </source>
</evidence>
<evidence type="ECO:0000313" key="1">
    <source>
        <dbReference type="EMBL" id="VDN22110.1"/>
    </source>
</evidence>
<reference evidence="3" key="1">
    <citation type="submission" date="2016-06" db="UniProtKB">
        <authorList>
            <consortium name="WormBaseParasite"/>
        </authorList>
    </citation>
    <scope>IDENTIFICATION</scope>
</reference>
<dbReference type="Proteomes" id="UP000271098">
    <property type="component" value="Unassembled WGS sequence"/>
</dbReference>
<accession>A0A183DXA8</accession>
<sequence length="121" mass="13981">MLWEYFWDSWSTKLPWINSSSEPALTDDSLIITRSVLILRRTSVYLKILLIKKCETDASRWRIMIDRAQIICPRIKHIESDECPWSWAPGCHWSSFIASAKLNSIPRHALVCGLVASGRVH</sequence>
<dbReference type="EMBL" id="UYRT01080135">
    <property type="protein sequence ID" value="VDN22110.1"/>
    <property type="molecule type" value="Genomic_DNA"/>
</dbReference>
<protein>
    <submittedName>
        <fullName evidence="1 3">Uncharacterized protein</fullName>
    </submittedName>
</protein>
<dbReference type="WBParaSite" id="GPUH_0001336401-mRNA-1">
    <property type="protein sequence ID" value="GPUH_0001336401-mRNA-1"/>
    <property type="gene ID" value="GPUH_0001336401"/>
</dbReference>
<dbReference type="AlphaFoldDB" id="A0A183DXA8"/>
<evidence type="ECO:0000313" key="2">
    <source>
        <dbReference type="Proteomes" id="UP000271098"/>
    </source>
</evidence>
<reference evidence="1 2" key="2">
    <citation type="submission" date="2018-11" db="EMBL/GenBank/DDBJ databases">
        <authorList>
            <consortium name="Pathogen Informatics"/>
        </authorList>
    </citation>
    <scope>NUCLEOTIDE SEQUENCE [LARGE SCALE GENOMIC DNA]</scope>
</reference>
<proteinExistence type="predicted"/>
<name>A0A183DXA8_9BILA</name>